<dbReference type="InterPro" id="IPR000477">
    <property type="entry name" value="RT_dom"/>
</dbReference>
<proteinExistence type="predicted"/>
<dbReference type="InterPro" id="IPR053134">
    <property type="entry name" value="RNA-dir_DNA_polymerase"/>
</dbReference>
<sequence>MGFQQGSSALRSEDMQLRFCSGGFIHGNEQHVASVLEDDEEENCTNFVTHGKACDNQTAVDILVIMHRSKLVSNPIEYNDPSPSPNFEFPVFEAEEESDEEVSDELSRILEHEGKVIQPFEEQIELVNLDSKDDVKEVKIGSRLYIPGLDSEIVEHSLSSKPECPPVKQKLRRTYPDMAVKIKEEVQKQIDVGFLVTAEYPQWVANIVHVPKKDGKVRMCVDYRDMNKSSPKDDFPMPHIDMLVDNTAKFKVFSFMDELSRYNQIKMAPEDMEKTTFITPWGTFCYRVMPFGLKNVGVTY</sequence>
<dbReference type="Gramene" id="Psat01G0388300-T1">
    <property type="protein sequence ID" value="KAI5445815.1"/>
    <property type="gene ID" value="KIW84_013883"/>
</dbReference>
<protein>
    <recommendedName>
        <fullName evidence="1">Reverse transcriptase domain-containing protein</fullName>
    </recommendedName>
</protein>
<name>A0A9D5GYE3_PEA</name>
<dbReference type="SUPFAM" id="SSF56672">
    <property type="entry name" value="DNA/RNA polymerases"/>
    <property type="match status" value="1"/>
</dbReference>
<accession>A0A9D5GYE3</accession>
<evidence type="ECO:0000313" key="3">
    <source>
        <dbReference type="Proteomes" id="UP001058974"/>
    </source>
</evidence>
<dbReference type="CDD" id="cd01647">
    <property type="entry name" value="RT_LTR"/>
    <property type="match status" value="1"/>
</dbReference>
<dbReference type="Proteomes" id="UP001058974">
    <property type="component" value="Chromosome 1"/>
</dbReference>
<organism evidence="2 3">
    <name type="scientific">Pisum sativum</name>
    <name type="common">Garden pea</name>
    <name type="synonym">Lathyrus oleraceus</name>
    <dbReference type="NCBI Taxonomy" id="3888"/>
    <lineage>
        <taxon>Eukaryota</taxon>
        <taxon>Viridiplantae</taxon>
        <taxon>Streptophyta</taxon>
        <taxon>Embryophyta</taxon>
        <taxon>Tracheophyta</taxon>
        <taxon>Spermatophyta</taxon>
        <taxon>Magnoliopsida</taxon>
        <taxon>eudicotyledons</taxon>
        <taxon>Gunneridae</taxon>
        <taxon>Pentapetalae</taxon>
        <taxon>rosids</taxon>
        <taxon>fabids</taxon>
        <taxon>Fabales</taxon>
        <taxon>Fabaceae</taxon>
        <taxon>Papilionoideae</taxon>
        <taxon>50 kb inversion clade</taxon>
        <taxon>NPAAA clade</taxon>
        <taxon>Hologalegina</taxon>
        <taxon>IRL clade</taxon>
        <taxon>Fabeae</taxon>
        <taxon>Lathyrus</taxon>
    </lineage>
</organism>
<evidence type="ECO:0000313" key="2">
    <source>
        <dbReference type="EMBL" id="KAI5445815.1"/>
    </source>
</evidence>
<gene>
    <name evidence="2" type="ORF">KIW84_013883</name>
</gene>
<feature type="domain" description="Reverse transcriptase" evidence="1">
    <location>
        <begin position="210"/>
        <end position="298"/>
    </location>
</feature>
<keyword evidence="3" id="KW-1185">Reference proteome</keyword>
<dbReference type="Pfam" id="PF00078">
    <property type="entry name" value="RVT_1"/>
    <property type="match status" value="1"/>
</dbReference>
<dbReference type="InterPro" id="IPR043502">
    <property type="entry name" value="DNA/RNA_pol_sf"/>
</dbReference>
<dbReference type="PANTHER" id="PTHR24559:SF457">
    <property type="entry name" value="RNA-DIRECTED DNA POLYMERASE HOMOLOG"/>
    <property type="match status" value="1"/>
</dbReference>
<evidence type="ECO:0000259" key="1">
    <source>
        <dbReference type="Pfam" id="PF00078"/>
    </source>
</evidence>
<dbReference type="EMBL" id="JAMSHJ010000001">
    <property type="protein sequence ID" value="KAI5445815.1"/>
    <property type="molecule type" value="Genomic_DNA"/>
</dbReference>
<dbReference type="Gene3D" id="3.10.10.10">
    <property type="entry name" value="HIV Type 1 Reverse Transcriptase, subunit A, domain 1"/>
    <property type="match status" value="1"/>
</dbReference>
<dbReference type="AlphaFoldDB" id="A0A9D5GYE3"/>
<reference evidence="2 3" key="1">
    <citation type="journal article" date="2022" name="Nat. Genet.">
        <title>Improved pea reference genome and pan-genome highlight genomic features and evolutionary characteristics.</title>
        <authorList>
            <person name="Yang T."/>
            <person name="Liu R."/>
            <person name="Luo Y."/>
            <person name="Hu S."/>
            <person name="Wang D."/>
            <person name="Wang C."/>
            <person name="Pandey M.K."/>
            <person name="Ge S."/>
            <person name="Xu Q."/>
            <person name="Li N."/>
            <person name="Li G."/>
            <person name="Huang Y."/>
            <person name="Saxena R.K."/>
            <person name="Ji Y."/>
            <person name="Li M."/>
            <person name="Yan X."/>
            <person name="He Y."/>
            <person name="Liu Y."/>
            <person name="Wang X."/>
            <person name="Xiang C."/>
            <person name="Varshney R.K."/>
            <person name="Ding H."/>
            <person name="Gao S."/>
            <person name="Zong X."/>
        </authorList>
    </citation>
    <scope>NUCLEOTIDE SEQUENCE [LARGE SCALE GENOMIC DNA]</scope>
    <source>
        <strain evidence="2 3">cv. Zhongwan 6</strain>
    </source>
</reference>
<comment type="caution">
    <text evidence="2">The sequence shown here is derived from an EMBL/GenBank/DDBJ whole genome shotgun (WGS) entry which is preliminary data.</text>
</comment>
<dbReference type="PANTHER" id="PTHR24559">
    <property type="entry name" value="TRANSPOSON TY3-I GAG-POL POLYPROTEIN"/>
    <property type="match status" value="1"/>
</dbReference>